<dbReference type="Pfam" id="PF11751">
    <property type="entry name" value="PorP_SprF"/>
    <property type="match status" value="1"/>
</dbReference>
<name>A0A9E6ZRQ3_9FLAO</name>
<reference evidence="1" key="1">
    <citation type="submission" date="2022-03" db="EMBL/GenBank/DDBJ databases">
        <title>Description of Abyssus ytuae gen. nov., sp. nov., a novel member of the family Flavobacteriaceae isolated from the sediment of Mariana Trench.</title>
        <authorList>
            <person name="Zhang J."/>
            <person name="Xu X."/>
        </authorList>
    </citation>
    <scope>NUCLEOTIDE SEQUENCE</scope>
    <source>
        <strain evidence="1">MT3330</strain>
    </source>
</reference>
<sequence>MIKNITVLLLFFLFSLFPRLVKGQQQPLFTQYMFNGLVINPAYAGVGDAFSISTLARWQWTGIEGAPFTATLSAHSPLRGDKVSLGLTLIRDEVAVTSQTGIYGAYSYKLPIGDGYLSMGLQAGFTNFQANYQDVYTVNPDVVFQEQVTKFIPNVGAGLFYYNSVFYVGLSSPFLIQNNVKNGDINIYSQKNHYFLSSGMVFNLLPDIQAKPNILVKLVEGSPLSVDYNVNFLFEELFWVGISYRPPESVSFLAEVKIFDRLRLGYAYDYIIDETLNNVAGSSHEIMLNYRINLNKNRVVTPRCRCF</sequence>
<gene>
    <name evidence="1" type="ORF">MQE35_08550</name>
</gene>
<accession>A0A9E6ZRQ3</accession>
<protein>
    <submittedName>
        <fullName evidence="1">Type IX secretion system membrane protein PorP/SprF</fullName>
    </submittedName>
</protein>
<dbReference type="EMBL" id="CP094358">
    <property type="protein sequence ID" value="UOB19335.1"/>
    <property type="molecule type" value="Genomic_DNA"/>
</dbReference>
<proteinExistence type="predicted"/>
<dbReference type="KEGG" id="fbm:MQE35_08550"/>
<organism evidence="1 2">
    <name type="scientific">Abyssalbus ytuae</name>
    <dbReference type="NCBI Taxonomy" id="2926907"/>
    <lineage>
        <taxon>Bacteria</taxon>
        <taxon>Pseudomonadati</taxon>
        <taxon>Bacteroidota</taxon>
        <taxon>Flavobacteriia</taxon>
        <taxon>Flavobacteriales</taxon>
        <taxon>Flavobacteriaceae</taxon>
        <taxon>Abyssalbus</taxon>
    </lineage>
</organism>
<dbReference type="Proteomes" id="UP000831290">
    <property type="component" value="Chromosome"/>
</dbReference>
<dbReference type="AlphaFoldDB" id="A0A9E6ZRQ3"/>
<dbReference type="InterPro" id="IPR019861">
    <property type="entry name" value="PorP/SprF_Bacteroidetes"/>
</dbReference>
<evidence type="ECO:0000313" key="2">
    <source>
        <dbReference type="Proteomes" id="UP000831290"/>
    </source>
</evidence>
<dbReference type="RefSeq" id="WP_255845951.1">
    <property type="nucleotide sequence ID" value="NZ_CP094358.1"/>
</dbReference>
<evidence type="ECO:0000313" key="1">
    <source>
        <dbReference type="EMBL" id="UOB19335.1"/>
    </source>
</evidence>
<keyword evidence="2" id="KW-1185">Reference proteome</keyword>
<dbReference type="NCBIfam" id="TIGR03519">
    <property type="entry name" value="T9SS_PorP_fam"/>
    <property type="match status" value="1"/>
</dbReference>